<dbReference type="InterPro" id="IPR051460">
    <property type="entry name" value="HdrC_iron-sulfur_subunit"/>
</dbReference>
<evidence type="ECO:0000256" key="1">
    <source>
        <dbReference type="ARBA" id="ARBA00022485"/>
    </source>
</evidence>
<feature type="transmembrane region" description="Helical" evidence="6">
    <location>
        <begin position="118"/>
        <end position="138"/>
    </location>
</feature>
<feature type="transmembrane region" description="Helical" evidence="6">
    <location>
        <begin position="150"/>
        <end position="167"/>
    </location>
</feature>
<evidence type="ECO:0000256" key="6">
    <source>
        <dbReference type="SAM" id="Phobius"/>
    </source>
</evidence>
<dbReference type="GO" id="GO:0051539">
    <property type="term" value="F:4 iron, 4 sulfur cluster binding"/>
    <property type="evidence" value="ECO:0007669"/>
    <property type="project" value="UniProtKB-KW"/>
</dbReference>
<dbReference type="AlphaFoldDB" id="A0A062Y1W0"/>
<name>A0A062Y1W0_9BACT</name>
<keyword evidence="2" id="KW-0479">Metal-binding</keyword>
<feature type="transmembrane region" description="Helical" evidence="6">
    <location>
        <begin position="77"/>
        <end position="98"/>
    </location>
</feature>
<feature type="transmembrane region" description="Helical" evidence="6">
    <location>
        <begin position="207"/>
        <end position="227"/>
    </location>
</feature>
<dbReference type="InterPro" id="IPR017896">
    <property type="entry name" value="4Fe4S_Fe-S-bd"/>
</dbReference>
<keyword evidence="5" id="KW-0411">Iron-sulfur</keyword>
<accession>A0A062Y1W0</accession>
<evidence type="ECO:0000256" key="5">
    <source>
        <dbReference type="ARBA" id="ARBA00023014"/>
    </source>
</evidence>
<dbReference type="InterPro" id="IPR017900">
    <property type="entry name" value="4Fe4S_Fe_S_CS"/>
</dbReference>
<dbReference type="PANTHER" id="PTHR43255">
    <property type="entry name" value="IRON-SULFUR-BINDING OXIDOREDUCTASE FADF-RELATED-RELATED"/>
    <property type="match status" value="1"/>
</dbReference>
<keyword evidence="6" id="KW-0812">Transmembrane</keyword>
<dbReference type="Pfam" id="PF13187">
    <property type="entry name" value="Fer4_9"/>
    <property type="match status" value="1"/>
</dbReference>
<evidence type="ECO:0000313" key="9">
    <source>
        <dbReference type="Proteomes" id="UP000027284"/>
    </source>
</evidence>
<dbReference type="PANTHER" id="PTHR43255:SF1">
    <property type="entry name" value="IRON-SULFUR-BINDING OXIDOREDUCTASE FADF-RELATED"/>
    <property type="match status" value="1"/>
</dbReference>
<dbReference type="GO" id="GO:0005886">
    <property type="term" value="C:plasma membrane"/>
    <property type="evidence" value="ECO:0007669"/>
    <property type="project" value="TreeGrafter"/>
</dbReference>
<dbReference type="EMBL" id="JMFG01000008">
    <property type="protein sequence ID" value="KDA54361.1"/>
    <property type="molecule type" value="Genomic_DNA"/>
</dbReference>
<dbReference type="InterPro" id="IPR004017">
    <property type="entry name" value="Cys_rich_dom"/>
</dbReference>
<dbReference type="PROSITE" id="PS00198">
    <property type="entry name" value="4FE4S_FER_1"/>
    <property type="match status" value="2"/>
</dbReference>
<feature type="domain" description="4Fe-4S ferredoxin-type" evidence="7">
    <location>
        <begin position="277"/>
        <end position="305"/>
    </location>
</feature>
<dbReference type="SUPFAM" id="SSF46548">
    <property type="entry name" value="alpha-helical ferredoxin"/>
    <property type="match status" value="1"/>
</dbReference>
<dbReference type="PROSITE" id="PS51379">
    <property type="entry name" value="4FE4S_FER_2"/>
    <property type="match status" value="2"/>
</dbReference>
<dbReference type="SUPFAM" id="SSF103501">
    <property type="entry name" value="Respiratory nitrate reductase 1 gamma chain"/>
    <property type="match status" value="1"/>
</dbReference>
<dbReference type="InterPro" id="IPR036197">
    <property type="entry name" value="NarG-like_sf"/>
</dbReference>
<dbReference type="GO" id="GO:0046872">
    <property type="term" value="F:metal ion binding"/>
    <property type="evidence" value="ECO:0007669"/>
    <property type="project" value="UniProtKB-KW"/>
</dbReference>
<dbReference type="RefSeq" id="WP_038047600.1">
    <property type="nucleotide sequence ID" value="NZ_JMFG01000008.1"/>
</dbReference>
<dbReference type="InterPro" id="IPR009051">
    <property type="entry name" value="Helical_ferredxn"/>
</dbReference>
<dbReference type="GO" id="GO:0016491">
    <property type="term" value="F:oxidoreductase activity"/>
    <property type="evidence" value="ECO:0007669"/>
    <property type="project" value="UniProtKB-KW"/>
</dbReference>
<sequence>MHHATQLFPGSGLGLWLFWLLLLLAAAGVAYSLTRRLKLVAAGRRGVVLGQWGRRIWDVVVYVLGQKRMFSDPVPGVMHALIFWGFCVFLLRSLALVYEGITGGHGLPFLSGGFGTVYGFTKDVFAVLVLLGVGVAMFRRAVTRPARLEYSADAWFILGMIATLMITDITMDAPRLAAGAAEGFQGAVVSKFVAGWFAGSAAGTLDAVYAVSWWLHVLVLFVFANYLPYSKHFHVYLSLPNVLLRPLEQPGKLTKMDLENIEEGTTLGAAKVTDFTWKQLLDLYTCTECGRCTVVCPTTITGKPLIPRDFTIDLRDHLTANSGLILSGKKGELSDLAGPVINPETVWACTTCRWCEEACPLFISYTDKIVEMRRHLVLEKAEFPPEAEPAFRGMETAGNPWQLPADSRADWARGLDVPLASEAGEFEYLFWVGCAGSFDDQGKRTSVALARLLKAAGVKFAILGPEETCTGDAARRLGNEYLFQMLAQANVETLNRYGVKKIVTNCPHCLHTLKNEYPDFGGQYEVVHGTQLLAQLLREGRLKLTKELHQELTFHDPCYLGRTNREFDAPREVLAAIPGLQLKEAPLSREKSMCCGAGGGRMWLEEKLGSRINQTRLQQLEGSGCQDVAVACPFCAIMIGNAQGELGREQAKTLDVVQLAAQALGES</sequence>
<organism evidence="8 9">
    <name type="scientific">Thermoanaerobaculum aquaticum</name>
    <dbReference type="NCBI Taxonomy" id="1312852"/>
    <lineage>
        <taxon>Bacteria</taxon>
        <taxon>Pseudomonadati</taxon>
        <taxon>Acidobacteriota</taxon>
        <taxon>Thermoanaerobaculia</taxon>
        <taxon>Thermoanaerobaculales</taxon>
        <taxon>Thermoanaerobaculaceae</taxon>
        <taxon>Thermoanaerobaculum</taxon>
    </lineage>
</organism>
<evidence type="ECO:0000313" key="8">
    <source>
        <dbReference type="EMBL" id="KDA54361.1"/>
    </source>
</evidence>
<feature type="transmembrane region" description="Helical" evidence="6">
    <location>
        <begin position="16"/>
        <end position="34"/>
    </location>
</feature>
<feature type="domain" description="4Fe-4S ferredoxin-type" evidence="7">
    <location>
        <begin position="337"/>
        <end position="368"/>
    </location>
</feature>
<evidence type="ECO:0000256" key="4">
    <source>
        <dbReference type="ARBA" id="ARBA00023004"/>
    </source>
</evidence>
<evidence type="ECO:0000259" key="7">
    <source>
        <dbReference type="PROSITE" id="PS51379"/>
    </source>
</evidence>
<keyword evidence="1" id="KW-0004">4Fe-4S</keyword>
<reference evidence="8 9" key="1">
    <citation type="submission" date="2014-04" db="EMBL/GenBank/DDBJ databases">
        <title>The Genome Sequence of Thermoanaerobaculum aquaticum MP-01, The First Cultivated Group 23 Acidobacterium.</title>
        <authorList>
            <person name="Stamps B.W."/>
            <person name="Losey N.A."/>
            <person name="Lawson P.A."/>
            <person name="Stevenson B.S."/>
        </authorList>
    </citation>
    <scope>NUCLEOTIDE SEQUENCE [LARGE SCALE GENOMIC DNA]</scope>
    <source>
        <strain evidence="8 9">MP-01</strain>
    </source>
</reference>
<dbReference type="Gene3D" id="1.20.950.20">
    <property type="entry name" value="Transmembrane di-heme cytochromes, Chain C"/>
    <property type="match status" value="1"/>
</dbReference>
<comment type="caution">
    <text evidence="8">The sequence shown here is derived from an EMBL/GenBank/DDBJ whole genome shotgun (WGS) entry which is preliminary data.</text>
</comment>
<evidence type="ECO:0000256" key="2">
    <source>
        <dbReference type="ARBA" id="ARBA00022723"/>
    </source>
</evidence>
<keyword evidence="4" id="KW-0408">Iron</keyword>
<evidence type="ECO:0000256" key="3">
    <source>
        <dbReference type="ARBA" id="ARBA00023002"/>
    </source>
</evidence>
<dbReference type="Pfam" id="PF02754">
    <property type="entry name" value="CCG"/>
    <property type="match status" value="2"/>
</dbReference>
<keyword evidence="6" id="KW-1133">Transmembrane helix</keyword>
<dbReference type="Proteomes" id="UP000027284">
    <property type="component" value="Unassembled WGS sequence"/>
</dbReference>
<keyword evidence="6" id="KW-0472">Membrane</keyword>
<proteinExistence type="predicted"/>
<keyword evidence="9" id="KW-1185">Reference proteome</keyword>
<keyword evidence="3" id="KW-0560">Oxidoreductase</keyword>
<dbReference type="OrthoDB" id="9794954at2"/>
<protein>
    <recommendedName>
        <fullName evidence="7">4Fe-4S ferredoxin-type domain-containing protein</fullName>
    </recommendedName>
</protein>
<dbReference type="STRING" id="1312852.EG19_11640"/>
<dbReference type="Gene3D" id="1.10.1060.10">
    <property type="entry name" value="Alpha-helical ferredoxin"/>
    <property type="match status" value="1"/>
</dbReference>
<gene>
    <name evidence="8" type="ORF">EG19_11640</name>
</gene>